<dbReference type="SUPFAM" id="SSF75304">
    <property type="entry name" value="Amidase signature (AS) enzymes"/>
    <property type="match status" value="1"/>
</dbReference>
<protein>
    <submittedName>
        <fullName evidence="1">Uncharacterized protein</fullName>
    </submittedName>
</protein>
<keyword evidence="2" id="KW-1185">Reference proteome</keyword>
<gene>
    <name evidence="1" type="ORF">Ddye_004105</name>
</gene>
<dbReference type="InterPro" id="IPR036928">
    <property type="entry name" value="AS_sf"/>
</dbReference>
<dbReference type="PANTHER" id="PTHR42678:SF25">
    <property type="entry name" value="AMIDASE C869.01"/>
    <property type="match status" value="1"/>
</dbReference>
<evidence type="ECO:0000313" key="2">
    <source>
        <dbReference type="Proteomes" id="UP001280121"/>
    </source>
</evidence>
<accession>A0AAE0CW01</accession>
<proteinExistence type="predicted"/>
<reference evidence="1" key="1">
    <citation type="journal article" date="2023" name="Plant J.">
        <title>Genome sequences and population genomics provide insights into the demographic history, inbreeding, and mutation load of two 'living fossil' tree species of Dipteronia.</title>
        <authorList>
            <person name="Feng Y."/>
            <person name="Comes H.P."/>
            <person name="Chen J."/>
            <person name="Zhu S."/>
            <person name="Lu R."/>
            <person name="Zhang X."/>
            <person name="Li P."/>
            <person name="Qiu J."/>
            <person name="Olsen K.M."/>
            <person name="Qiu Y."/>
        </authorList>
    </citation>
    <scope>NUCLEOTIDE SEQUENCE</scope>
    <source>
        <strain evidence="1">KIB01</strain>
    </source>
</reference>
<dbReference type="Gene3D" id="3.90.1300.10">
    <property type="entry name" value="Amidase signature (AS) domain"/>
    <property type="match status" value="1"/>
</dbReference>
<organism evidence="1 2">
    <name type="scientific">Dipteronia dyeriana</name>
    <dbReference type="NCBI Taxonomy" id="168575"/>
    <lineage>
        <taxon>Eukaryota</taxon>
        <taxon>Viridiplantae</taxon>
        <taxon>Streptophyta</taxon>
        <taxon>Embryophyta</taxon>
        <taxon>Tracheophyta</taxon>
        <taxon>Spermatophyta</taxon>
        <taxon>Magnoliopsida</taxon>
        <taxon>eudicotyledons</taxon>
        <taxon>Gunneridae</taxon>
        <taxon>Pentapetalae</taxon>
        <taxon>rosids</taxon>
        <taxon>malvids</taxon>
        <taxon>Sapindales</taxon>
        <taxon>Sapindaceae</taxon>
        <taxon>Hippocastanoideae</taxon>
        <taxon>Acereae</taxon>
        <taxon>Dipteronia</taxon>
    </lineage>
</organism>
<dbReference type="Proteomes" id="UP001280121">
    <property type="component" value="Unassembled WGS sequence"/>
</dbReference>
<dbReference type="AlphaFoldDB" id="A0AAE0CW01"/>
<dbReference type="PANTHER" id="PTHR42678">
    <property type="entry name" value="AMIDASE"/>
    <property type="match status" value="1"/>
</dbReference>
<evidence type="ECO:0000313" key="1">
    <source>
        <dbReference type="EMBL" id="KAK2665531.1"/>
    </source>
</evidence>
<dbReference type="EMBL" id="JANJYI010000001">
    <property type="protein sequence ID" value="KAK2665531.1"/>
    <property type="molecule type" value="Genomic_DNA"/>
</dbReference>
<sequence>MRFFILCGNKRSSQVHPVGGYKKFLNRNELKGKKLGVVRNLFNSGNVSTVIPAFEHHLDTLRQSGATVVDNLEISSVDVISNPSKSGELTAMLAGFKTSVNDYLKDLVSSLVRSLADIIAFNQQNDALVSM</sequence>
<name>A0AAE0CW01_9ROSI</name>
<comment type="caution">
    <text evidence="1">The sequence shown here is derived from an EMBL/GenBank/DDBJ whole genome shotgun (WGS) entry which is preliminary data.</text>
</comment>